<protein>
    <submittedName>
        <fullName evidence="2">Uncharacterized protein</fullName>
    </submittedName>
</protein>
<gene>
    <name evidence="2" type="ORF">A2719_01355</name>
</gene>
<feature type="region of interest" description="Disordered" evidence="1">
    <location>
        <begin position="57"/>
        <end position="76"/>
    </location>
</feature>
<reference evidence="2 3" key="1">
    <citation type="journal article" date="2016" name="Nat. Commun.">
        <title>Thousands of microbial genomes shed light on interconnected biogeochemical processes in an aquifer system.</title>
        <authorList>
            <person name="Anantharaman K."/>
            <person name="Brown C.T."/>
            <person name="Hug L.A."/>
            <person name="Sharon I."/>
            <person name="Castelle C.J."/>
            <person name="Probst A.J."/>
            <person name="Thomas B.C."/>
            <person name="Singh A."/>
            <person name="Wilkins M.J."/>
            <person name="Karaoz U."/>
            <person name="Brodie E.L."/>
            <person name="Williams K.H."/>
            <person name="Hubbard S.S."/>
            <person name="Banfield J.F."/>
        </authorList>
    </citation>
    <scope>NUCLEOTIDE SEQUENCE [LARGE SCALE GENOMIC DNA]</scope>
</reference>
<accession>A0A1G2G1I6</accession>
<organism evidence="2 3">
    <name type="scientific">Candidatus Ryanbacteria bacterium RIFCSPHIGHO2_01_FULL_45_22</name>
    <dbReference type="NCBI Taxonomy" id="1802114"/>
    <lineage>
        <taxon>Bacteria</taxon>
        <taxon>Candidatus Ryaniibacteriota</taxon>
    </lineage>
</organism>
<dbReference type="AlphaFoldDB" id="A0A1G2G1I6"/>
<evidence type="ECO:0000313" key="2">
    <source>
        <dbReference type="EMBL" id="OGZ43718.1"/>
    </source>
</evidence>
<dbReference type="STRING" id="1802114.A2719_01355"/>
<evidence type="ECO:0000313" key="3">
    <source>
        <dbReference type="Proteomes" id="UP000177480"/>
    </source>
</evidence>
<name>A0A1G2G1I6_9BACT</name>
<evidence type="ECO:0000256" key="1">
    <source>
        <dbReference type="SAM" id="MobiDB-lite"/>
    </source>
</evidence>
<sequence>METLKKKFNIIPDPEQAKAPAPENENTIEPLEKPRQSIEQIKQRLFDPYVISREYDQKGRQAHASEITRRRQESQSLRADIGGRENILEQIEQQASVLSALKAEKLLALEQRTEHILVRLKDIFNIKDKSAGVLETEIGSLTTEIEKLVTQTEEARVELAMLKQQQESIPDPKKLLEAYYEKMETVPLTNAEKRELLRPEILAELSTEEYIALWRRLNPHFLSHVTRQGFRDHNAMVYHSAGLQEFHDGLVSVLQDEKILRPPIAVREGLRSRDETAVRKFLEDWVLQAENEEEAKERFDALLHKSLATAPKYPDQTAVHFATQIVADGYYGGERSNEAFFLYPSDVLVSQHQFAFNGWEKDFTQPQSETKWNDVFVWPLSVDNPGIAVDVGMVFLPEHTPVDPKTGSRYASEISIVEGEEKRIMIEDESLVRAFVEWAKNLNEQSLPMVAYKEWEDEKNYYWKQREKERICLDAFRQEIQKLGFDEEAAGRLGTDVFKERYMMGKLDWQKDIPFEESMQRLLRQSGSNWKLAEQTISSKEYWEAYFAQHPQQKPKHLIFYDGDPTAAIYEFQQKNNIGRADTSETEGKLLGFDDKHIVDMHEDPRAKIGQDELVETAHQIITDHYMSHSR</sequence>
<dbReference type="Proteomes" id="UP000177480">
    <property type="component" value="Unassembled WGS sequence"/>
</dbReference>
<dbReference type="EMBL" id="MHNK01000011">
    <property type="protein sequence ID" value="OGZ43718.1"/>
    <property type="molecule type" value="Genomic_DNA"/>
</dbReference>
<comment type="caution">
    <text evidence="2">The sequence shown here is derived from an EMBL/GenBank/DDBJ whole genome shotgun (WGS) entry which is preliminary data.</text>
</comment>
<feature type="region of interest" description="Disordered" evidence="1">
    <location>
        <begin position="1"/>
        <end position="27"/>
    </location>
</feature>
<proteinExistence type="predicted"/>